<evidence type="ECO:0000313" key="1">
    <source>
        <dbReference type="EMBL" id="VDM36449.1"/>
    </source>
</evidence>
<reference evidence="3" key="1">
    <citation type="submission" date="2017-02" db="UniProtKB">
        <authorList>
            <consortium name="WormBaseParasite"/>
        </authorList>
    </citation>
    <scope>IDENTIFICATION</scope>
</reference>
<protein>
    <submittedName>
        <fullName evidence="1 3">Uncharacterized protein</fullName>
    </submittedName>
</protein>
<keyword evidence="2" id="KW-1185">Reference proteome</keyword>
<sequence length="122" mass="13659">MQTHLLTGLSSAHQSPASLSAEGHWELGKVLRNGLNPSLQFHPDTPTPPKPRVVNVRRACECDKFTTRGPTYLPTYLDDCAGRKGTSSKLHLLLIACDAYCHLPWHQPNNHLPNRVDRWADD</sequence>
<evidence type="ECO:0000313" key="3">
    <source>
        <dbReference type="WBParaSite" id="TTAC_0001144601-mRNA-1"/>
    </source>
</evidence>
<reference evidence="1 2" key="2">
    <citation type="submission" date="2018-11" db="EMBL/GenBank/DDBJ databases">
        <authorList>
            <consortium name="Pathogen Informatics"/>
        </authorList>
    </citation>
    <scope>NUCLEOTIDE SEQUENCE [LARGE SCALE GENOMIC DNA]</scope>
</reference>
<dbReference type="EMBL" id="UYWX01024141">
    <property type="protein sequence ID" value="VDM36449.1"/>
    <property type="molecule type" value="Genomic_DNA"/>
</dbReference>
<gene>
    <name evidence="1" type="ORF">TTAC_LOCUS11429</name>
</gene>
<organism evidence="3">
    <name type="scientific">Hydatigena taeniaeformis</name>
    <name type="common">Feline tapeworm</name>
    <name type="synonym">Taenia taeniaeformis</name>
    <dbReference type="NCBI Taxonomy" id="6205"/>
    <lineage>
        <taxon>Eukaryota</taxon>
        <taxon>Metazoa</taxon>
        <taxon>Spiralia</taxon>
        <taxon>Lophotrochozoa</taxon>
        <taxon>Platyhelminthes</taxon>
        <taxon>Cestoda</taxon>
        <taxon>Eucestoda</taxon>
        <taxon>Cyclophyllidea</taxon>
        <taxon>Taeniidae</taxon>
        <taxon>Hydatigera</taxon>
    </lineage>
</organism>
<name>A0A0R3XD19_HYDTA</name>
<dbReference type="AlphaFoldDB" id="A0A0R3XD19"/>
<dbReference type="Proteomes" id="UP000274429">
    <property type="component" value="Unassembled WGS sequence"/>
</dbReference>
<accession>A0A0R3XD19</accession>
<proteinExistence type="predicted"/>
<dbReference type="WBParaSite" id="TTAC_0001144601-mRNA-1">
    <property type="protein sequence ID" value="TTAC_0001144601-mRNA-1"/>
    <property type="gene ID" value="TTAC_0001144601"/>
</dbReference>
<evidence type="ECO:0000313" key="2">
    <source>
        <dbReference type="Proteomes" id="UP000274429"/>
    </source>
</evidence>